<dbReference type="PANTHER" id="PTHR38049">
    <property type="entry name" value="RICIN B LECTIN DOMAIN-CONTAINING PROTEIN"/>
    <property type="match status" value="1"/>
</dbReference>
<feature type="signal peptide" evidence="2">
    <location>
        <begin position="1"/>
        <end position="20"/>
    </location>
</feature>
<sequence>MASILSVLVGVSAIFGTAEAIKETRSKARRSEHRSRKCNLLVRCAKSSQYSALLDNRRVVLSGDKLYIDTNTCLNTPFGHPFAGYYHPYPDTPYSGLISTISDDPPMMNWIYVDRDTYELKFGARPYAEHNFKGPWDCTRQERRLTFGGWEGFCVVLEESGFWGVYFDIDQNGLSEKAAAKVVIEIELLRGELRTEPRVMKNDVGTGKAETGEEGKEAVGKGEVEKEEGERDEVEVEPKSPREVKVDVEASGNVECEMGEEGRVETEKVKS</sequence>
<feature type="compositionally biased region" description="Acidic residues" evidence="1">
    <location>
        <begin position="225"/>
        <end position="235"/>
    </location>
</feature>
<feature type="compositionally biased region" description="Basic and acidic residues" evidence="1">
    <location>
        <begin position="210"/>
        <end position="224"/>
    </location>
</feature>
<feature type="compositionally biased region" description="Basic and acidic residues" evidence="1">
    <location>
        <begin position="236"/>
        <end position="248"/>
    </location>
</feature>
<evidence type="ECO:0000256" key="1">
    <source>
        <dbReference type="SAM" id="MobiDB-lite"/>
    </source>
</evidence>
<evidence type="ECO:0000313" key="4">
    <source>
        <dbReference type="Proteomes" id="UP000443090"/>
    </source>
</evidence>
<organism evidence="3 4">
    <name type="scientific">Lachnellula occidentalis</name>
    <dbReference type="NCBI Taxonomy" id="215460"/>
    <lineage>
        <taxon>Eukaryota</taxon>
        <taxon>Fungi</taxon>
        <taxon>Dikarya</taxon>
        <taxon>Ascomycota</taxon>
        <taxon>Pezizomycotina</taxon>
        <taxon>Leotiomycetes</taxon>
        <taxon>Helotiales</taxon>
        <taxon>Lachnaceae</taxon>
        <taxon>Lachnellula</taxon>
    </lineage>
</organism>
<dbReference type="Proteomes" id="UP000443090">
    <property type="component" value="Unassembled WGS sequence"/>
</dbReference>
<keyword evidence="2" id="KW-0732">Signal</keyword>
<proteinExistence type="predicted"/>
<feature type="compositionally biased region" description="Basic and acidic residues" evidence="1">
    <location>
        <begin position="260"/>
        <end position="271"/>
    </location>
</feature>
<comment type="caution">
    <text evidence="3">The sequence shown here is derived from an EMBL/GenBank/DDBJ whole genome shotgun (WGS) entry which is preliminary data.</text>
</comment>
<keyword evidence="4" id="KW-1185">Reference proteome</keyword>
<dbReference type="EMBL" id="QGMI01000293">
    <property type="protein sequence ID" value="TVY43150.1"/>
    <property type="molecule type" value="Genomic_DNA"/>
</dbReference>
<evidence type="ECO:0000256" key="2">
    <source>
        <dbReference type="SAM" id="SignalP"/>
    </source>
</evidence>
<name>A0A8H8RYN2_9HELO</name>
<dbReference type="OrthoDB" id="3928002at2759"/>
<feature type="non-terminal residue" evidence="3">
    <location>
        <position position="1"/>
    </location>
</feature>
<dbReference type="AlphaFoldDB" id="A0A8H8RYN2"/>
<protein>
    <submittedName>
        <fullName evidence="3">Uncharacterized protein</fullName>
    </submittedName>
</protein>
<gene>
    <name evidence="3" type="ORF">LOCC1_G004637</name>
</gene>
<feature type="region of interest" description="Disordered" evidence="1">
    <location>
        <begin position="202"/>
        <end position="271"/>
    </location>
</feature>
<reference evidence="3 4" key="1">
    <citation type="submission" date="2018-05" db="EMBL/GenBank/DDBJ databases">
        <title>Genome sequencing and assembly of the regulated plant pathogen Lachnellula willkommii and related sister species for the development of diagnostic species identification markers.</title>
        <authorList>
            <person name="Giroux E."/>
            <person name="Bilodeau G."/>
        </authorList>
    </citation>
    <scope>NUCLEOTIDE SEQUENCE [LARGE SCALE GENOMIC DNA]</scope>
    <source>
        <strain evidence="3 4">CBS 160.35</strain>
    </source>
</reference>
<accession>A0A8H8RYN2</accession>
<evidence type="ECO:0000313" key="3">
    <source>
        <dbReference type="EMBL" id="TVY43150.1"/>
    </source>
</evidence>
<dbReference type="PANTHER" id="PTHR38049:SF2">
    <property type="entry name" value="RICIN B LECTIN DOMAIN-CONTAINING PROTEIN"/>
    <property type="match status" value="1"/>
</dbReference>
<feature type="chain" id="PRO_5034261107" evidence="2">
    <location>
        <begin position="21"/>
        <end position="271"/>
    </location>
</feature>